<dbReference type="PROSITE" id="PS00805">
    <property type="entry name" value="CALRETICULIN_REPEAT"/>
    <property type="match status" value="1"/>
</dbReference>
<feature type="region of interest" description="Disordered" evidence="10">
    <location>
        <begin position="262"/>
        <end position="342"/>
    </location>
</feature>
<evidence type="ECO:0000256" key="9">
    <source>
        <dbReference type="RuleBase" id="RU362126"/>
    </source>
</evidence>
<evidence type="ECO:0000256" key="8">
    <source>
        <dbReference type="PIRSR" id="PIRSR601580-3"/>
    </source>
</evidence>
<feature type="compositionally biased region" description="Acidic residues" evidence="10">
    <location>
        <begin position="550"/>
        <end position="568"/>
    </location>
</feature>
<sequence>MKQFKKIFYILSALLLPVLGEEEAKSEVVTFKPTDIKAPFIEQFTSSWDSRWEVSHSKKISDTENDENLLQYNGKWAVEEPTVYKNIIGDKGLVVKSAAAHHAISSKFPTVIDNKGKTLVVQYEVKLQNELECGGAYLKLIKKQDEEYDPKKYNDKTPYVIMFGPDKCGSTNKVHFIFRHKNPLTGEYEEKHLESPPQAKIEKTTVLYTLIVRPDNSFEIKINNKTAKAGNLLEDFRPAVNPPKEIDDPEDKKPADWVDVAKIPDPEATKPEDWDEDAPELIPDEDAVKPDDWLDDEPEMIDDPEAEKPEDWDDEEDGEWVPVQIPNPKCESGNCGEWKRPMKKNPEFKGKWKAPLIDNPDYKGPWSPRKIPNPNYYEDNDPHNFEPMVAIGFELWTMQNQIMFDNIYIGHSEADAEEFANQTWAIKNKIEMVEYEKNDAKEKEEMLKGNDEGFKEKLALFIDEFKKDPITTFKKNPLYGSIACIVVALPFLSLLLIIRPKRKSFDGMNNEKKVEDEDAQEKKVEAGETNNVEENVTSENLKQRTAGKTEDEDEEEKKEEKEDKEEEKEEKKDE</sequence>
<evidence type="ECO:0000256" key="5">
    <source>
        <dbReference type="ARBA" id="ARBA00022989"/>
    </source>
</evidence>
<dbReference type="OrthoDB" id="1938156at2759"/>
<feature type="chain" id="PRO_5011819370" evidence="9">
    <location>
        <begin position="21"/>
        <end position="574"/>
    </location>
</feature>
<evidence type="ECO:0000256" key="7">
    <source>
        <dbReference type="ARBA" id="ARBA00023186"/>
    </source>
</evidence>
<feature type="compositionally biased region" description="Acidic residues" evidence="10">
    <location>
        <begin position="293"/>
        <end position="319"/>
    </location>
</feature>
<keyword evidence="9" id="KW-0732">Signal</keyword>
<feature type="region of interest" description="Disordered" evidence="10">
    <location>
        <begin position="507"/>
        <end position="574"/>
    </location>
</feature>
<feature type="compositionally biased region" description="Basic and acidic residues" evidence="10">
    <location>
        <begin position="507"/>
        <end position="526"/>
    </location>
</feature>
<dbReference type="SUPFAM" id="SSF49899">
    <property type="entry name" value="Concanavalin A-like lectins/glucanases"/>
    <property type="match status" value="2"/>
</dbReference>
<evidence type="ECO:0000256" key="2">
    <source>
        <dbReference type="ARBA" id="ARBA00010983"/>
    </source>
</evidence>
<feature type="transmembrane region" description="Helical" evidence="9">
    <location>
        <begin position="478"/>
        <end position="498"/>
    </location>
</feature>
<dbReference type="FunFam" id="2.60.120.200:FF:000011">
    <property type="entry name" value="Probable calnexin"/>
    <property type="match status" value="1"/>
</dbReference>
<dbReference type="GO" id="GO:0005509">
    <property type="term" value="F:calcium ion binding"/>
    <property type="evidence" value="ECO:0007669"/>
    <property type="project" value="InterPro"/>
</dbReference>
<feature type="compositionally biased region" description="Basic and acidic residues" evidence="10">
    <location>
        <begin position="244"/>
        <end position="256"/>
    </location>
</feature>
<evidence type="ECO:0000313" key="11">
    <source>
        <dbReference type="EMBL" id="ORY49714.1"/>
    </source>
</evidence>
<feature type="region of interest" description="Disordered" evidence="10">
    <location>
        <begin position="238"/>
        <end position="257"/>
    </location>
</feature>
<dbReference type="PROSITE" id="PS00804">
    <property type="entry name" value="CALRETICULIN_2"/>
    <property type="match status" value="1"/>
</dbReference>
<keyword evidence="4 9" id="KW-0256">Endoplasmic reticulum</keyword>
<evidence type="ECO:0000256" key="3">
    <source>
        <dbReference type="ARBA" id="ARBA00022692"/>
    </source>
</evidence>
<reference evidence="11 12" key="1">
    <citation type="submission" date="2016-08" db="EMBL/GenBank/DDBJ databases">
        <title>A Parts List for Fungal Cellulosomes Revealed by Comparative Genomics.</title>
        <authorList>
            <consortium name="DOE Joint Genome Institute"/>
            <person name="Haitjema C.H."/>
            <person name="Gilmore S.P."/>
            <person name="Henske J.K."/>
            <person name="Solomon K.V."/>
            <person name="De Groot R."/>
            <person name="Kuo A."/>
            <person name="Mondo S.J."/>
            <person name="Salamov A.A."/>
            <person name="Labutti K."/>
            <person name="Zhao Z."/>
            <person name="Chiniquy J."/>
            <person name="Barry K."/>
            <person name="Brewer H.M."/>
            <person name="Purvine S.O."/>
            <person name="Wright A.T."/>
            <person name="Boxma B."/>
            <person name="Van Alen T."/>
            <person name="Hackstein J.H."/>
            <person name="Baker S.E."/>
            <person name="Grigoriev I.V."/>
            <person name="O'Malley M.A."/>
        </authorList>
    </citation>
    <scope>NUCLEOTIDE SEQUENCE [LARGE SCALE GENOMIC DNA]</scope>
    <source>
        <strain evidence="11 12">G1</strain>
    </source>
</reference>
<organism evidence="11 12">
    <name type="scientific">Neocallimastix californiae</name>
    <dbReference type="NCBI Taxonomy" id="1754190"/>
    <lineage>
        <taxon>Eukaryota</taxon>
        <taxon>Fungi</taxon>
        <taxon>Fungi incertae sedis</taxon>
        <taxon>Chytridiomycota</taxon>
        <taxon>Chytridiomycota incertae sedis</taxon>
        <taxon>Neocallimastigomycetes</taxon>
        <taxon>Neocallimastigales</taxon>
        <taxon>Neocallimastigaceae</taxon>
        <taxon>Neocallimastix</taxon>
    </lineage>
</organism>
<name>A0A1Y2CS83_9FUNG</name>
<keyword evidence="7 9" id="KW-0143">Chaperone</keyword>
<keyword evidence="6 9" id="KW-0472">Membrane</keyword>
<feature type="compositionally biased region" description="Low complexity" evidence="10">
    <location>
        <begin position="528"/>
        <end position="540"/>
    </location>
</feature>
<keyword evidence="12" id="KW-1185">Reference proteome</keyword>
<evidence type="ECO:0000256" key="4">
    <source>
        <dbReference type="ARBA" id="ARBA00022824"/>
    </source>
</evidence>
<dbReference type="Pfam" id="PF00262">
    <property type="entry name" value="Calreticulin"/>
    <property type="match status" value="1"/>
</dbReference>
<feature type="compositionally biased region" description="Acidic residues" evidence="10">
    <location>
        <begin position="273"/>
        <end position="285"/>
    </location>
</feature>
<evidence type="ECO:0000256" key="1">
    <source>
        <dbReference type="ARBA" id="ARBA00004389"/>
    </source>
</evidence>
<gene>
    <name evidence="11" type="ORF">LY90DRAFT_508661</name>
</gene>
<dbReference type="PANTHER" id="PTHR11073:SF1">
    <property type="entry name" value="CALNEXIN 14D-RELATED"/>
    <property type="match status" value="1"/>
</dbReference>
<feature type="signal peptide" evidence="9">
    <location>
        <begin position="1"/>
        <end position="20"/>
    </location>
</feature>
<comment type="caution">
    <text evidence="11">The sequence shown here is derived from an EMBL/GenBank/DDBJ whole genome shotgun (WGS) entry which is preliminary data.</text>
</comment>
<feature type="disulfide bond" evidence="8">
    <location>
        <begin position="133"/>
        <end position="168"/>
    </location>
</feature>
<dbReference type="STRING" id="1754190.A0A1Y2CS83"/>
<dbReference type="Proteomes" id="UP000193920">
    <property type="component" value="Unassembled WGS sequence"/>
</dbReference>
<keyword evidence="3 9" id="KW-0812">Transmembrane</keyword>
<dbReference type="GO" id="GO:0036503">
    <property type="term" value="P:ERAD pathway"/>
    <property type="evidence" value="ECO:0007669"/>
    <property type="project" value="TreeGrafter"/>
</dbReference>
<dbReference type="GO" id="GO:0005789">
    <property type="term" value="C:endoplasmic reticulum membrane"/>
    <property type="evidence" value="ECO:0007669"/>
    <property type="project" value="UniProtKB-SubCell"/>
</dbReference>
<proteinExistence type="inferred from homology"/>
<keyword evidence="8" id="KW-1015">Disulfide bond</keyword>
<comment type="subcellular location">
    <subcellularLocation>
        <location evidence="1">Endoplasmic reticulum membrane</location>
        <topology evidence="1">Single-pass membrane protein</topology>
    </subcellularLocation>
</comment>
<evidence type="ECO:0000313" key="12">
    <source>
        <dbReference type="Proteomes" id="UP000193920"/>
    </source>
</evidence>
<feature type="compositionally biased region" description="Basic and acidic residues" evidence="10">
    <location>
        <begin position="262"/>
        <end position="272"/>
    </location>
</feature>
<dbReference type="Gene3D" id="2.10.250.10">
    <property type="entry name" value="Calreticulin/calnexin, P domain"/>
    <property type="match status" value="1"/>
</dbReference>
<dbReference type="SUPFAM" id="SSF63887">
    <property type="entry name" value="P-domain of calnexin/calreticulin"/>
    <property type="match status" value="1"/>
</dbReference>
<dbReference type="GO" id="GO:0006457">
    <property type="term" value="P:protein folding"/>
    <property type="evidence" value="ECO:0007669"/>
    <property type="project" value="InterPro"/>
</dbReference>
<evidence type="ECO:0000256" key="6">
    <source>
        <dbReference type="ARBA" id="ARBA00023136"/>
    </source>
</evidence>
<dbReference type="AlphaFoldDB" id="A0A1Y2CS83"/>
<dbReference type="InterPro" id="IPR001580">
    <property type="entry name" value="Calret/calnex"/>
</dbReference>
<dbReference type="PANTHER" id="PTHR11073">
    <property type="entry name" value="CALRETICULIN AND CALNEXIN"/>
    <property type="match status" value="1"/>
</dbReference>
<dbReference type="InterPro" id="IPR018124">
    <property type="entry name" value="Calret/calnex_CS"/>
</dbReference>
<dbReference type="EMBL" id="MCOG01000099">
    <property type="protein sequence ID" value="ORY49714.1"/>
    <property type="molecule type" value="Genomic_DNA"/>
</dbReference>
<dbReference type="PRINTS" id="PR00626">
    <property type="entry name" value="CALRETICULIN"/>
</dbReference>
<dbReference type="InterPro" id="IPR013320">
    <property type="entry name" value="ConA-like_dom_sf"/>
</dbReference>
<accession>A0A1Y2CS83</accession>
<keyword evidence="5 9" id="KW-1133">Transmembrane helix</keyword>
<protein>
    <submittedName>
        <fullName evidence="11">Calreticulin-domain-containing protein</fullName>
    </submittedName>
</protein>
<evidence type="ECO:0000256" key="10">
    <source>
        <dbReference type="SAM" id="MobiDB-lite"/>
    </source>
</evidence>
<dbReference type="FunFam" id="2.10.250.10:FF:000001">
    <property type="entry name" value="Calnexin homolog"/>
    <property type="match status" value="1"/>
</dbReference>
<comment type="similarity">
    <text evidence="2 9">Belongs to the calreticulin family.</text>
</comment>
<dbReference type="InterPro" id="IPR009033">
    <property type="entry name" value="Calreticulin/calnexin_P_dom_sf"/>
</dbReference>
<dbReference type="PROSITE" id="PS00803">
    <property type="entry name" value="CALRETICULIN_1"/>
    <property type="match status" value="1"/>
</dbReference>
<dbReference type="Gene3D" id="2.60.120.200">
    <property type="match status" value="1"/>
</dbReference>
<dbReference type="GO" id="GO:0051082">
    <property type="term" value="F:unfolded protein binding"/>
    <property type="evidence" value="ECO:0007669"/>
    <property type="project" value="InterPro"/>
</dbReference>